<feature type="domain" description="Transcription regulator PadR N-terminal" evidence="1">
    <location>
        <begin position="7"/>
        <end position="75"/>
    </location>
</feature>
<evidence type="ECO:0000313" key="2">
    <source>
        <dbReference type="EMBL" id="EQD72226.1"/>
    </source>
</evidence>
<name>T1BGY1_9ZZZZ</name>
<proteinExistence type="predicted"/>
<organism evidence="2">
    <name type="scientific">mine drainage metagenome</name>
    <dbReference type="NCBI Taxonomy" id="410659"/>
    <lineage>
        <taxon>unclassified sequences</taxon>
        <taxon>metagenomes</taxon>
        <taxon>ecological metagenomes</taxon>
    </lineage>
</organism>
<reference evidence="2" key="2">
    <citation type="journal article" date="2014" name="ISME J.">
        <title>Microbial stratification in low pH oxic and suboxic macroscopic growths along an acid mine drainage.</title>
        <authorList>
            <person name="Mendez-Garcia C."/>
            <person name="Mesa V."/>
            <person name="Sprenger R.R."/>
            <person name="Richter M."/>
            <person name="Diez M.S."/>
            <person name="Solano J."/>
            <person name="Bargiela R."/>
            <person name="Golyshina O.V."/>
            <person name="Manteca A."/>
            <person name="Ramos J.L."/>
            <person name="Gallego J.R."/>
            <person name="Llorente I."/>
            <person name="Martins Dos Santos V.A."/>
            <person name="Jensen O.N."/>
            <person name="Pelaez A.I."/>
            <person name="Sanchez J."/>
            <person name="Ferrer M."/>
        </authorList>
    </citation>
    <scope>NUCLEOTIDE SEQUENCE</scope>
</reference>
<dbReference type="SUPFAM" id="SSF46785">
    <property type="entry name" value="Winged helix' DNA-binding domain"/>
    <property type="match status" value="1"/>
</dbReference>
<dbReference type="InterPro" id="IPR036388">
    <property type="entry name" value="WH-like_DNA-bd_sf"/>
</dbReference>
<accession>T1BGY1</accession>
<protein>
    <submittedName>
        <fullName evidence="2">PadR, Transcriptional regulator PadR-like family</fullName>
    </submittedName>
</protein>
<reference evidence="2" key="1">
    <citation type="submission" date="2013-08" db="EMBL/GenBank/DDBJ databases">
        <authorList>
            <person name="Mendez C."/>
            <person name="Richter M."/>
            <person name="Ferrer M."/>
            <person name="Sanchez J."/>
        </authorList>
    </citation>
    <scope>NUCLEOTIDE SEQUENCE</scope>
</reference>
<evidence type="ECO:0000259" key="1">
    <source>
        <dbReference type="Pfam" id="PF03551"/>
    </source>
</evidence>
<gene>
    <name evidence="2" type="ORF">B1B_03914</name>
</gene>
<dbReference type="Pfam" id="PF03551">
    <property type="entry name" value="PadR"/>
    <property type="match status" value="1"/>
</dbReference>
<sequence>MVGTYALYMMSRGPIYGGELTQRIDDVTRGSWRPGAGAIYPILSGLVRRGEARLEVRDGRKVYSLTARGAARLKEVRSRIRERGGRFAELRGLILDMVE</sequence>
<feature type="non-terminal residue" evidence="2">
    <location>
        <position position="99"/>
    </location>
</feature>
<dbReference type="Gene3D" id="1.10.10.10">
    <property type="entry name" value="Winged helix-like DNA-binding domain superfamily/Winged helix DNA-binding domain"/>
    <property type="match status" value="1"/>
</dbReference>
<dbReference type="AlphaFoldDB" id="T1BGY1"/>
<comment type="caution">
    <text evidence="2">The sequence shown here is derived from an EMBL/GenBank/DDBJ whole genome shotgun (WGS) entry which is preliminary data.</text>
</comment>
<dbReference type="PANTHER" id="PTHR43252">
    <property type="entry name" value="TRANSCRIPTIONAL REGULATOR YQJI"/>
    <property type="match status" value="1"/>
</dbReference>
<dbReference type="PANTHER" id="PTHR43252:SF5">
    <property type="entry name" value="TRANSCRIPTIONAL REGULATOR, PADR-LIKE FAMILY"/>
    <property type="match status" value="1"/>
</dbReference>
<dbReference type="InterPro" id="IPR036390">
    <property type="entry name" value="WH_DNA-bd_sf"/>
</dbReference>
<dbReference type="EMBL" id="AUZY01002434">
    <property type="protein sequence ID" value="EQD72226.1"/>
    <property type="molecule type" value="Genomic_DNA"/>
</dbReference>
<dbReference type="InterPro" id="IPR005149">
    <property type="entry name" value="Tscrpt_reg_PadR_N"/>
</dbReference>